<reference evidence="1" key="2">
    <citation type="submission" date="2021-04" db="EMBL/GenBank/DDBJ databases">
        <authorList>
            <person name="Podell S."/>
        </authorList>
    </citation>
    <scope>NUCLEOTIDE SEQUENCE</scope>
    <source>
        <strain evidence="1">Hildebrandi</strain>
    </source>
</reference>
<reference evidence="1" key="1">
    <citation type="journal article" date="2021" name="Sci. Rep.">
        <title>Diploid genomic architecture of Nitzschia inconspicua, an elite biomass production diatom.</title>
        <authorList>
            <person name="Oliver A."/>
            <person name="Podell S."/>
            <person name="Pinowska A."/>
            <person name="Traller J.C."/>
            <person name="Smith S.R."/>
            <person name="McClure R."/>
            <person name="Beliaev A."/>
            <person name="Bohutskyi P."/>
            <person name="Hill E.A."/>
            <person name="Rabines A."/>
            <person name="Zheng H."/>
            <person name="Allen L.Z."/>
            <person name="Kuo A."/>
            <person name="Grigoriev I.V."/>
            <person name="Allen A.E."/>
            <person name="Hazlebeck D."/>
            <person name="Allen E.E."/>
        </authorList>
    </citation>
    <scope>NUCLEOTIDE SEQUENCE</scope>
    <source>
        <strain evidence="1">Hildebrandi</strain>
    </source>
</reference>
<name>A0A9K3LAI5_9STRA</name>
<protein>
    <submittedName>
        <fullName evidence="1">Uncharacterized protein</fullName>
    </submittedName>
</protein>
<organism evidence="1 2">
    <name type="scientific">Nitzschia inconspicua</name>
    <dbReference type="NCBI Taxonomy" id="303405"/>
    <lineage>
        <taxon>Eukaryota</taxon>
        <taxon>Sar</taxon>
        <taxon>Stramenopiles</taxon>
        <taxon>Ochrophyta</taxon>
        <taxon>Bacillariophyta</taxon>
        <taxon>Bacillariophyceae</taxon>
        <taxon>Bacillariophycidae</taxon>
        <taxon>Bacillariales</taxon>
        <taxon>Bacillariaceae</taxon>
        <taxon>Nitzschia</taxon>
    </lineage>
</organism>
<dbReference type="EMBL" id="JAGRRH010000015">
    <property type="protein sequence ID" value="KAG7357286.1"/>
    <property type="molecule type" value="Genomic_DNA"/>
</dbReference>
<evidence type="ECO:0000313" key="2">
    <source>
        <dbReference type="Proteomes" id="UP000693970"/>
    </source>
</evidence>
<evidence type="ECO:0000313" key="1">
    <source>
        <dbReference type="EMBL" id="KAG7357286.1"/>
    </source>
</evidence>
<dbReference type="AlphaFoldDB" id="A0A9K3LAI5"/>
<dbReference type="Proteomes" id="UP000693970">
    <property type="component" value="Unassembled WGS sequence"/>
</dbReference>
<gene>
    <name evidence="1" type="ORF">IV203_001974</name>
</gene>
<proteinExistence type="predicted"/>
<accession>A0A9K3LAI5</accession>
<keyword evidence="2" id="KW-1185">Reference proteome</keyword>
<comment type="caution">
    <text evidence="1">The sequence shown here is derived from an EMBL/GenBank/DDBJ whole genome shotgun (WGS) entry which is preliminary data.</text>
</comment>
<sequence>MHTSDLHDKPLLRVQQLEGAGGYDPRLSNDVKFICKSWGVPLPILPVTQRDECRLFSMLMLNDLEKFNDNRMAHLWIEHLNGHDIFPKLPLQLKKYHQYWERNRRIQDAMDRAKTDIELLNSYSAKSAPLELKHGYDGKVGLGERDPGNGMGREQQHVQVRPPAQQRNILGNINMFSFSLQALVL</sequence>